<evidence type="ECO:0000313" key="2">
    <source>
        <dbReference type="EMBL" id="TCV85168.1"/>
    </source>
</evidence>
<reference evidence="2 3" key="1">
    <citation type="submission" date="2019-03" db="EMBL/GenBank/DDBJ databases">
        <title>Genomic Encyclopedia of Type Strains, Phase IV (KMG-IV): sequencing the most valuable type-strain genomes for metagenomic binning, comparative biology and taxonomic classification.</title>
        <authorList>
            <person name="Goeker M."/>
        </authorList>
    </citation>
    <scope>NUCLEOTIDE SEQUENCE [LARGE SCALE GENOMIC DNA]</scope>
    <source>
        <strain evidence="2 3">DSM 100309</strain>
    </source>
</reference>
<dbReference type="EMBL" id="SMCO01000010">
    <property type="protein sequence ID" value="TCV85168.1"/>
    <property type="molecule type" value="Genomic_DNA"/>
</dbReference>
<dbReference type="OrthoDB" id="8374021at2"/>
<dbReference type="AlphaFoldDB" id="A0A4R3Y362"/>
<accession>A0A4R3Y362</accession>
<dbReference type="InterPro" id="IPR027383">
    <property type="entry name" value="Znf_put"/>
</dbReference>
<comment type="caution">
    <text evidence="2">The sequence shown here is derived from an EMBL/GenBank/DDBJ whole genome shotgun (WGS) entry which is preliminary data.</text>
</comment>
<dbReference type="RefSeq" id="WP_124945332.1">
    <property type="nucleotide sequence ID" value="NZ_BHVT01000010.1"/>
</dbReference>
<protein>
    <submittedName>
        <fullName evidence="2">Putative zinc finger protein</fullName>
    </submittedName>
</protein>
<dbReference type="Proteomes" id="UP000295367">
    <property type="component" value="Unassembled WGS sequence"/>
</dbReference>
<keyword evidence="3" id="KW-1185">Reference proteome</keyword>
<gene>
    <name evidence="2" type="ORF">EDC63_11057</name>
</gene>
<dbReference type="Pfam" id="PF13490">
    <property type="entry name" value="zf-HC2"/>
    <property type="match status" value="1"/>
</dbReference>
<evidence type="ECO:0000313" key="3">
    <source>
        <dbReference type="Proteomes" id="UP000295367"/>
    </source>
</evidence>
<proteinExistence type="predicted"/>
<evidence type="ECO:0000259" key="1">
    <source>
        <dbReference type="Pfam" id="PF13490"/>
    </source>
</evidence>
<feature type="domain" description="Putative zinc-finger" evidence="1">
    <location>
        <begin position="4"/>
        <end position="37"/>
    </location>
</feature>
<name>A0A4R3Y362_9PROT</name>
<organism evidence="2 3">
    <name type="scientific">Sulfurirhabdus autotrophica</name>
    <dbReference type="NCBI Taxonomy" id="1706046"/>
    <lineage>
        <taxon>Bacteria</taxon>
        <taxon>Pseudomonadati</taxon>
        <taxon>Pseudomonadota</taxon>
        <taxon>Betaproteobacteria</taxon>
        <taxon>Nitrosomonadales</taxon>
        <taxon>Sulfuricellaceae</taxon>
        <taxon>Sulfurirhabdus</taxon>
    </lineage>
</organism>
<sequence>MLTCKDASKLLSQSFDRNLTLTEKISMKLHLLICNACSKVDQQLAFLHKAGKKLASEPEDIPSSQPGLTPEAQERILEELHRKQDAKSASE</sequence>